<evidence type="ECO:0000256" key="5">
    <source>
        <dbReference type="ARBA" id="ARBA00022741"/>
    </source>
</evidence>
<evidence type="ECO:0000313" key="11">
    <source>
        <dbReference type="EMBL" id="AGT11353.1"/>
    </source>
</evidence>
<dbReference type="PRINTS" id="PR00344">
    <property type="entry name" value="BCTRLSENSOR"/>
</dbReference>
<dbReference type="SMART" id="SM00387">
    <property type="entry name" value="HATPase_c"/>
    <property type="match status" value="1"/>
</dbReference>
<feature type="transmembrane region" description="Helical" evidence="9">
    <location>
        <begin position="12"/>
        <end position="31"/>
    </location>
</feature>
<dbReference type="Pfam" id="PF00512">
    <property type="entry name" value="HisKA"/>
    <property type="match status" value="1"/>
</dbReference>
<reference evidence="11 12" key="1">
    <citation type="journal article" date="2014" name="BMC Genomics">
        <title>Architecture and functions of a multipartite genome of the methylotrophic bacterium Paracoccus aminophilus JCM 7686, containing primary and secondary chromids.</title>
        <authorList>
            <person name="Dziewit L."/>
            <person name="Czarnecki J."/>
            <person name="Wibberg D."/>
            <person name="Radlinska M."/>
            <person name="Mrozek P."/>
            <person name="Szymczak M."/>
            <person name="Schluter A."/>
            <person name="Puhler A."/>
            <person name="Bartosik D."/>
        </authorList>
    </citation>
    <scope>NUCLEOTIDE SEQUENCE [LARGE SCALE GENOMIC DNA]</scope>
    <source>
        <strain evidence="11">JCM 7686</strain>
        <plasmid evidence="12">Plasmid pAMI6</plasmid>
    </source>
</reference>
<dbReference type="RefSeq" id="WP_020953124.1">
    <property type="nucleotide sequence ID" value="NC_022044.1"/>
</dbReference>
<feature type="transmembrane region" description="Helical" evidence="9">
    <location>
        <begin position="86"/>
        <end position="106"/>
    </location>
</feature>
<dbReference type="EMBL" id="CP006654">
    <property type="protein sequence ID" value="AGT11353.1"/>
    <property type="molecule type" value="Genomic_DNA"/>
</dbReference>
<keyword evidence="4" id="KW-0808">Transferase</keyword>
<organism evidence="11 12">
    <name type="scientific">Paracoccus aminophilus JCM 7686</name>
    <dbReference type="NCBI Taxonomy" id="1367847"/>
    <lineage>
        <taxon>Bacteria</taxon>
        <taxon>Pseudomonadati</taxon>
        <taxon>Pseudomonadota</taxon>
        <taxon>Alphaproteobacteria</taxon>
        <taxon>Rhodobacterales</taxon>
        <taxon>Paracoccaceae</taxon>
        <taxon>Paracoccus</taxon>
    </lineage>
</organism>
<dbReference type="OrthoDB" id="9795133at2"/>
<keyword evidence="9" id="KW-0812">Transmembrane</keyword>
<dbReference type="InterPro" id="IPR036097">
    <property type="entry name" value="HisK_dim/P_sf"/>
</dbReference>
<dbReference type="HOGENOM" id="CLU_000445_89_1_5"/>
<dbReference type="InterPro" id="IPR003661">
    <property type="entry name" value="HisK_dim/P_dom"/>
</dbReference>
<dbReference type="GO" id="GO:0000155">
    <property type="term" value="F:phosphorelay sensor kinase activity"/>
    <property type="evidence" value="ECO:0007669"/>
    <property type="project" value="InterPro"/>
</dbReference>
<dbReference type="SUPFAM" id="SSF55874">
    <property type="entry name" value="ATPase domain of HSP90 chaperone/DNA topoisomerase II/histidine kinase"/>
    <property type="match status" value="1"/>
</dbReference>
<keyword evidence="7" id="KW-0067">ATP-binding</keyword>
<keyword evidence="3" id="KW-0597">Phosphoprotein</keyword>
<dbReference type="GO" id="GO:0005524">
    <property type="term" value="F:ATP binding"/>
    <property type="evidence" value="ECO:0007669"/>
    <property type="project" value="UniProtKB-KW"/>
</dbReference>
<keyword evidence="9" id="KW-1133">Transmembrane helix</keyword>
<dbReference type="InterPro" id="IPR036890">
    <property type="entry name" value="HATPase_C_sf"/>
</dbReference>
<dbReference type="InterPro" id="IPR003594">
    <property type="entry name" value="HATPase_dom"/>
</dbReference>
<evidence type="ECO:0000256" key="2">
    <source>
        <dbReference type="ARBA" id="ARBA00012438"/>
    </source>
</evidence>
<keyword evidence="11" id="KW-0614">Plasmid</keyword>
<geneLocation type="plasmid" evidence="11 12">
    <name>pAMI6</name>
</geneLocation>
<dbReference type="PATRIC" id="fig|1367847.3.peg.4324"/>
<evidence type="ECO:0000259" key="10">
    <source>
        <dbReference type="PROSITE" id="PS50109"/>
    </source>
</evidence>
<feature type="transmembrane region" description="Helical" evidence="9">
    <location>
        <begin position="61"/>
        <end position="80"/>
    </location>
</feature>
<protein>
    <recommendedName>
        <fullName evidence="2">histidine kinase</fullName>
        <ecNumber evidence="2">2.7.13.3</ecNumber>
    </recommendedName>
</protein>
<evidence type="ECO:0000256" key="4">
    <source>
        <dbReference type="ARBA" id="ARBA00022679"/>
    </source>
</evidence>
<proteinExistence type="predicted"/>
<evidence type="ECO:0000256" key="7">
    <source>
        <dbReference type="ARBA" id="ARBA00022840"/>
    </source>
</evidence>
<keyword evidence="12" id="KW-1185">Reference proteome</keyword>
<dbReference type="SMART" id="SM00388">
    <property type="entry name" value="HisKA"/>
    <property type="match status" value="1"/>
</dbReference>
<dbReference type="EC" id="2.7.13.3" evidence="2"/>
<keyword evidence="8" id="KW-0902">Two-component regulatory system</keyword>
<dbReference type="InterPro" id="IPR004358">
    <property type="entry name" value="Sig_transdc_His_kin-like_C"/>
</dbReference>
<dbReference type="Proteomes" id="UP000015480">
    <property type="component" value="Plasmid pAMI6"/>
</dbReference>
<name>S5YIQ3_PARAH</name>
<comment type="catalytic activity">
    <reaction evidence="1">
        <text>ATP + protein L-histidine = ADP + protein N-phospho-L-histidine.</text>
        <dbReference type="EC" id="2.7.13.3"/>
    </reaction>
</comment>
<dbReference type="PANTHER" id="PTHR43065:SF10">
    <property type="entry name" value="PEROXIDE STRESS-ACTIVATED HISTIDINE KINASE MAK3"/>
    <property type="match status" value="1"/>
</dbReference>
<dbReference type="Gene3D" id="1.10.287.130">
    <property type="match status" value="1"/>
</dbReference>
<dbReference type="KEGG" id="pami:JCM7686_pAMI6p023"/>
<dbReference type="Pfam" id="PF02518">
    <property type="entry name" value="HATPase_c"/>
    <property type="match status" value="1"/>
</dbReference>
<dbReference type="SUPFAM" id="SSF47384">
    <property type="entry name" value="Homodimeric domain of signal transducing histidine kinase"/>
    <property type="match status" value="1"/>
</dbReference>
<gene>
    <name evidence="11" type="ORF">JCM7686_pAMI6p023</name>
</gene>
<feature type="domain" description="Histidine kinase" evidence="10">
    <location>
        <begin position="137"/>
        <end position="351"/>
    </location>
</feature>
<dbReference type="Gene3D" id="3.30.565.10">
    <property type="entry name" value="Histidine kinase-like ATPase, C-terminal domain"/>
    <property type="match status" value="1"/>
</dbReference>
<dbReference type="InterPro" id="IPR005467">
    <property type="entry name" value="His_kinase_dom"/>
</dbReference>
<keyword evidence="6 11" id="KW-0418">Kinase</keyword>
<sequence length="354" mass="37670">MRRPRAQIHLGRHPQLTLGLLSAAMAVIFLADTLTDYAIAAAVFYTAVILAAARLLPARRVVWLASICVALTLLSFAMTHSGGYEVGLINTAISMIAIAITAWLALRLVEAEAAAHATRERLLRMARVTSLGELTASIAHEVNQPLAAVVTSAGACRRWLAQEPPVLDKAAAALDRIEREATRASAVIARVRGFASGKPPERAAFALQPLVLDIAEMARDQIDRAGISLTLFLPESLPEVHADRLQIGQVVTNLLLNAIEALRAPEISPREIEISAEAIGDEVRVRVQDSGPGFSETEAAQLFDAFWTTKPDGIGLGLTICRSIVEANGGRIRASALPGGAALEFTLPTTGHAP</sequence>
<evidence type="ECO:0000256" key="3">
    <source>
        <dbReference type="ARBA" id="ARBA00022553"/>
    </source>
</evidence>
<keyword evidence="9" id="KW-0472">Membrane</keyword>
<evidence type="ECO:0000256" key="9">
    <source>
        <dbReference type="SAM" id="Phobius"/>
    </source>
</evidence>
<dbReference type="AlphaFoldDB" id="S5YIQ3"/>
<dbReference type="PROSITE" id="PS50109">
    <property type="entry name" value="HIS_KIN"/>
    <property type="match status" value="1"/>
</dbReference>
<evidence type="ECO:0000256" key="8">
    <source>
        <dbReference type="ARBA" id="ARBA00023012"/>
    </source>
</evidence>
<dbReference type="PANTHER" id="PTHR43065">
    <property type="entry name" value="SENSOR HISTIDINE KINASE"/>
    <property type="match status" value="1"/>
</dbReference>
<dbReference type="CDD" id="cd00082">
    <property type="entry name" value="HisKA"/>
    <property type="match status" value="1"/>
</dbReference>
<feature type="transmembrane region" description="Helical" evidence="9">
    <location>
        <begin position="37"/>
        <end position="56"/>
    </location>
</feature>
<evidence type="ECO:0000313" key="12">
    <source>
        <dbReference type="Proteomes" id="UP000015480"/>
    </source>
</evidence>
<keyword evidence="5" id="KW-0547">Nucleotide-binding</keyword>
<evidence type="ECO:0000256" key="6">
    <source>
        <dbReference type="ARBA" id="ARBA00022777"/>
    </source>
</evidence>
<evidence type="ECO:0000256" key="1">
    <source>
        <dbReference type="ARBA" id="ARBA00000085"/>
    </source>
</evidence>
<accession>S5YIQ3</accession>